<proteinExistence type="predicted"/>
<name>A0A9Q0J6G1_9ROSI</name>
<sequence length="73" mass="8214">MQSPMQLMDPSPVRGYASACPVRSCTTNNSSYGMKPSRRGVSPKRSPTKDKQRYIINRNTFEVNSNNTTEETN</sequence>
<dbReference type="EMBL" id="JAKUCV010005714">
    <property type="protein sequence ID" value="KAJ4830173.1"/>
    <property type="molecule type" value="Genomic_DNA"/>
</dbReference>
<dbReference type="Proteomes" id="UP001141552">
    <property type="component" value="Unassembled WGS sequence"/>
</dbReference>
<evidence type="ECO:0000313" key="2">
    <source>
        <dbReference type="EMBL" id="KAJ4830173.1"/>
    </source>
</evidence>
<dbReference type="AlphaFoldDB" id="A0A9Q0J6G1"/>
<evidence type="ECO:0000313" key="3">
    <source>
        <dbReference type="Proteomes" id="UP001141552"/>
    </source>
</evidence>
<feature type="region of interest" description="Disordered" evidence="1">
    <location>
        <begin position="24"/>
        <end position="50"/>
    </location>
</feature>
<organism evidence="2 3">
    <name type="scientific">Turnera subulata</name>
    <dbReference type="NCBI Taxonomy" id="218843"/>
    <lineage>
        <taxon>Eukaryota</taxon>
        <taxon>Viridiplantae</taxon>
        <taxon>Streptophyta</taxon>
        <taxon>Embryophyta</taxon>
        <taxon>Tracheophyta</taxon>
        <taxon>Spermatophyta</taxon>
        <taxon>Magnoliopsida</taxon>
        <taxon>eudicotyledons</taxon>
        <taxon>Gunneridae</taxon>
        <taxon>Pentapetalae</taxon>
        <taxon>rosids</taxon>
        <taxon>fabids</taxon>
        <taxon>Malpighiales</taxon>
        <taxon>Passifloraceae</taxon>
        <taxon>Turnera</taxon>
    </lineage>
</organism>
<keyword evidence="3" id="KW-1185">Reference proteome</keyword>
<protein>
    <submittedName>
        <fullName evidence="2">Uncharacterized protein</fullName>
    </submittedName>
</protein>
<evidence type="ECO:0000256" key="1">
    <source>
        <dbReference type="SAM" id="MobiDB-lite"/>
    </source>
</evidence>
<reference evidence="2" key="1">
    <citation type="submission" date="2022-02" db="EMBL/GenBank/DDBJ databases">
        <authorList>
            <person name="Henning P.M."/>
            <person name="McCubbin A.G."/>
            <person name="Shore J.S."/>
        </authorList>
    </citation>
    <scope>NUCLEOTIDE SEQUENCE</scope>
    <source>
        <strain evidence="2">F60SS</strain>
        <tissue evidence="2">Leaves</tissue>
    </source>
</reference>
<gene>
    <name evidence="2" type="ORF">Tsubulata_011975</name>
</gene>
<comment type="caution">
    <text evidence="2">The sequence shown here is derived from an EMBL/GenBank/DDBJ whole genome shotgun (WGS) entry which is preliminary data.</text>
</comment>
<reference evidence="2" key="2">
    <citation type="journal article" date="2023" name="Plants (Basel)">
        <title>Annotation of the Turnera subulata (Passifloraceae) Draft Genome Reveals the S-Locus Evolved after the Divergence of Turneroideae from Passifloroideae in a Stepwise Manner.</title>
        <authorList>
            <person name="Henning P.M."/>
            <person name="Roalson E.H."/>
            <person name="Mir W."/>
            <person name="McCubbin A.G."/>
            <person name="Shore J.S."/>
        </authorList>
    </citation>
    <scope>NUCLEOTIDE SEQUENCE</scope>
    <source>
        <strain evidence="2">F60SS</strain>
    </source>
</reference>
<accession>A0A9Q0J6G1</accession>